<reference evidence="10" key="1">
    <citation type="submission" date="2017-09" db="EMBL/GenBank/DDBJ databases">
        <title>Depth-based differentiation of microbial function through sediment-hosted aquifers and enrichment of novel symbionts in the deep terrestrial subsurface.</title>
        <authorList>
            <person name="Probst A.J."/>
            <person name="Ladd B."/>
            <person name="Jarett J.K."/>
            <person name="Geller-Mcgrath D.E."/>
            <person name="Sieber C.M.K."/>
            <person name="Emerson J.B."/>
            <person name="Anantharaman K."/>
            <person name="Thomas B.C."/>
            <person name="Malmstrom R."/>
            <person name="Stieglmeier M."/>
            <person name="Klingl A."/>
            <person name="Woyke T."/>
            <person name="Ryan C.M."/>
            <person name="Banfield J.F."/>
        </authorList>
    </citation>
    <scope>NUCLEOTIDE SEQUENCE [LARGE SCALE GENOMIC DNA]</scope>
</reference>
<protein>
    <recommendedName>
        <fullName evidence="8">Major facilitator superfamily (MFS) profile domain-containing protein</fullName>
    </recommendedName>
</protein>
<dbReference type="GO" id="GO:0005886">
    <property type="term" value="C:plasma membrane"/>
    <property type="evidence" value="ECO:0007669"/>
    <property type="project" value="UniProtKB-SubCell"/>
</dbReference>
<dbReference type="InterPro" id="IPR010290">
    <property type="entry name" value="TM_effector"/>
</dbReference>
<evidence type="ECO:0000313" key="10">
    <source>
        <dbReference type="Proteomes" id="UP000229706"/>
    </source>
</evidence>
<evidence type="ECO:0000259" key="8">
    <source>
        <dbReference type="PROSITE" id="PS50850"/>
    </source>
</evidence>
<dbReference type="InterPro" id="IPR036259">
    <property type="entry name" value="MFS_trans_sf"/>
</dbReference>
<dbReference type="EMBL" id="PFTH01000215">
    <property type="protein sequence ID" value="PJB87646.1"/>
    <property type="molecule type" value="Genomic_DNA"/>
</dbReference>
<organism evidence="9 10">
    <name type="scientific">Candidatus Roizmanbacteria bacterium CG_4_9_14_0_8_um_filter_34_12</name>
    <dbReference type="NCBI Taxonomy" id="1974840"/>
    <lineage>
        <taxon>Bacteria</taxon>
        <taxon>Candidatus Roizmaniibacteriota</taxon>
    </lineage>
</organism>
<evidence type="ECO:0000313" key="9">
    <source>
        <dbReference type="EMBL" id="PJB87646.1"/>
    </source>
</evidence>
<keyword evidence="5 7" id="KW-1133">Transmembrane helix</keyword>
<dbReference type="GO" id="GO:0022857">
    <property type="term" value="F:transmembrane transporter activity"/>
    <property type="evidence" value="ECO:0007669"/>
    <property type="project" value="InterPro"/>
</dbReference>
<evidence type="ECO:0000256" key="4">
    <source>
        <dbReference type="ARBA" id="ARBA00022692"/>
    </source>
</evidence>
<dbReference type="PANTHER" id="PTHR23513">
    <property type="entry name" value="INTEGRAL MEMBRANE EFFLUX PROTEIN-RELATED"/>
    <property type="match status" value="1"/>
</dbReference>
<keyword evidence="4 7" id="KW-0812">Transmembrane</keyword>
<dbReference type="CDD" id="cd06173">
    <property type="entry name" value="MFS_MefA_like"/>
    <property type="match status" value="1"/>
</dbReference>
<evidence type="ECO:0000256" key="6">
    <source>
        <dbReference type="ARBA" id="ARBA00023136"/>
    </source>
</evidence>
<proteinExistence type="predicted"/>
<comment type="subcellular location">
    <subcellularLocation>
        <location evidence="1">Cell membrane</location>
        <topology evidence="1">Multi-pass membrane protein</topology>
    </subcellularLocation>
</comment>
<dbReference type="PANTHER" id="PTHR23513:SF6">
    <property type="entry name" value="MAJOR FACILITATOR SUPERFAMILY ASSOCIATED DOMAIN-CONTAINING PROTEIN"/>
    <property type="match status" value="1"/>
</dbReference>
<keyword evidence="6 7" id="KW-0472">Membrane</keyword>
<feature type="transmembrane region" description="Helical" evidence="7">
    <location>
        <begin position="49"/>
        <end position="71"/>
    </location>
</feature>
<gene>
    <name evidence="9" type="ORF">CO083_05985</name>
</gene>
<dbReference type="SUPFAM" id="SSF103473">
    <property type="entry name" value="MFS general substrate transporter"/>
    <property type="match status" value="1"/>
</dbReference>
<evidence type="ECO:0000256" key="7">
    <source>
        <dbReference type="SAM" id="Phobius"/>
    </source>
</evidence>
<sequence length="210" mass="23441">MKKLSFVALKYRDFRLLFLGLFISRIGSEMQVVAVIWHLYLLTNSPLSIGYIGLARFIPLLPASFIAGVVADKYDRRTIMLISQILLTLVTMIFILLVFTSQITPMMIYILIGVNSLVASFDSPARQAIIPHLVEKKDLLNAISLMTLFWHTSKVIGPAFAGLLIASSGLNSIYVINALTFTVVIVGILMMNKKEFVVKEIVSFNIKTVK</sequence>
<feature type="domain" description="Major facilitator superfamily (MFS) profile" evidence="8">
    <location>
        <begin position="1"/>
        <end position="210"/>
    </location>
</feature>
<evidence type="ECO:0000256" key="5">
    <source>
        <dbReference type="ARBA" id="ARBA00022989"/>
    </source>
</evidence>
<feature type="transmembrane region" description="Helical" evidence="7">
    <location>
        <begin position="78"/>
        <end position="97"/>
    </location>
</feature>
<evidence type="ECO:0000256" key="1">
    <source>
        <dbReference type="ARBA" id="ARBA00004651"/>
    </source>
</evidence>
<dbReference type="Proteomes" id="UP000229706">
    <property type="component" value="Unassembled WGS sequence"/>
</dbReference>
<dbReference type="Gene3D" id="1.20.1250.20">
    <property type="entry name" value="MFS general substrate transporter like domains"/>
    <property type="match status" value="1"/>
</dbReference>
<feature type="transmembrane region" description="Helical" evidence="7">
    <location>
        <begin position="16"/>
        <end position="37"/>
    </location>
</feature>
<dbReference type="InterPro" id="IPR020846">
    <property type="entry name" value="MFS_dom"/>
</dbReference>
<keyword evidence="2" id="KW-0813">Transport</keyword>
<evidence type="ECO:0000256" key="2">
    <source>
        <dbReference type="ARBA" id="ARBA00022448"/>
    </source>
</evidence>
<dbReference type="Pfam" id="PF05977">
    <property type="entry name" value="MFS_3"/>
    <property type="match status" value="1"/>
</dbReference>
<accession>A0A2M8DB94</accession>
<comment type="caution">
    <text evidence="9">The sequence shown here is derived from an EMBL/GenBank/DDBJ whole genome shotgun (WGS) entry which is preliminary data.</text>
</comment>
<dbReference type="AlphaFoldDB" id="A0A2M8DB94"/>
<feature type="transmembrane region" description="Helical" evidence="7">
    <location>
        <begin position="142"/>
        <end position="166"/>
    </location>
</feature>
<evidence type="ECO:0000256" key="3">
    <source>
        <dbReference type="ARBA" id="ARBA00022475"/>
    </source>
</evidence>
<keyword evidence="3" id="KW-1003">Cell membrane</keyword>
<name>A0A2M8DB94_9BACT</name>
<dbReference type="PROSITE" id="PS50850">
    <property type="entry name" value="MFS"/>
    <property type="match status" value="1"/>
</dbReference>